<dbReference type="PANTHER" id="PTHR37079:SF4">
    <property type="entry name" value="SERINE_THREONINE-PROTEIN KINASE ATM"/>
    <property type="match status" value="1"/>
</dbReference>
<dbReference type="CDD" id="cd05171">
    <property type="entry name" value="PIKKc_ATM"/>
    <property type="match status" value="1"/>
</dbReference>
<dbReference type="SMART" id="SM01343">
    <property type="entry name" value="FATC"/>
    <property type="match status" value="1"/>
</dbReference>
<comment type="caution">
    <text evidence="22">The sequence shown here is derived from an EMBL/GenBank/DDBJ whole genome shotgun (WGS) entry which is preliminary data.</text>
</comment>
<evidence type="ECO:0000256" key="10">
    <source>
        <dbReference type="ARBA" id="ARBA00022763"/>
    </source>
</evidence>
<dbReference type="GO" id="GO:0106310">
    <property type="term" value="F:protein serine kinase activity"/>
    <property type="evidence" value="ECO:0007669"/>
    <property type="project" value="RHEA"/>
</dbReference>
<dbReference type="OrthoDB" id="381190at2759"/>
<dbReference type="InterPro" id="IPR018936">
    <property type="entry name" value="PI3/4_kinase_CS"/>
</dbReference>
<keyword evidence="10 18" id="KW-0227">DNA damage</keyword>
<dbReference type="GO" id="GO:0005524">
    <property type="term" value="F:ATP binding"/>
    <property type="evidence" value="ECO:0007669"/>
    <property type="project" value="UniProtKB-KW"/>
</dbReference>
<dbReference type="GO" id="GO:0005634">
    <property type="term" value="C:nucleus"/>
    <property type="evidence" value="ECO:0007669"/>
    <property type="project" value="UniProtKB-SubCell"/>
</dbReference>
<dbReference type="PROSITE" id="PS51189">
    <property type="entry name" value="FAT"/>
    <property type="match status" value="1"/>
</dbReference>
<dbReference type="KEGG" id="opa:HPODL_03365"/>
<evidence type="ECO:0000259" key="20">
    <source>
        <dbReference type="PROSITE" id="PS51189"/>
    </source>
</evidence>
<comment type="similarity">
    <text evidence="3 18">Belongs to the PI3/PI4-kinase family. ATM subfamily.</text>
</comment>
<evidence type="ECO:0000256" key="13">
    <source>
        <dbReference type="ARBA" id="ARBA00022895"/>
    </source>
</evidence>
<comment type="subunit">
    <text evidence="4">Associates with DNA double-strand breaks.</text>
</comment>
<comment type="catalytic activity">
    <reaction evidence="16 18">
        <text>L-threonyl-[protein] + ATP = O-phospho-L-threonyl-[protein] + ADP + H(+)</text>
        <dbReference type="Rhea" id="RHEA:46608"/>
        <dbReference type="Rhea" id="RHEA-COMP:11060"/>
        <dbReference type="Rhea" id="RHEA-COMP:11605"/>
        <dbReference type="ChEBI" id="CHEBI:15378"/>
        <dbReference type="ChEBI" id="CHEBI:30013"/>
        <dbReference type="ChEBI" id="CHEBI:30616"/>
        <dbReference type="ChEBI" id="CHEBI:61977"/>
        <dbReference type="ChEBI" id="CHEBI:456216"/>
        <dbReference type="EC" id="2.7.11.1"/>
    </reaction>
</comment>
<dbReference type="SUPFAM" id="SSF48371">
    <property type="entry name" value="ARM repeat"/>
    <property type="match status" value="1"/>
</dbReference>
<dbReference type="GO" id="GO:0035556">
    <property type="term" value="P:intracellular signal transduction"/>
    <property type="evidence" value="ECO:0007669"/>
    <property type="project" value="UniProtKB-ARBA"/>
</dbReference>
<evidence type="ECO:0000259" key="19">
    <source>
        <dbReference type="PROSITE" id="PS50290"/>
    </source>
</evidence>
<dbReference type="PROSITE" id="PS00915">
    <property type="entry name" value="PI3_4_KINASE_1"/>
    <property type="match status" value="1"/>
</dbReference>
<comment type="catalytic activity">
    <reaction evidence="17">
        <text>L-seryl-[protein] + ATP = O-phospho-L-seryl-[protein] + ADP + H(+)</text>
        <dbReference type="Rhea" id="RHEA:17989"/>
        <dbReference type="Rhea" id="RHEA-COMP:9863"/>
        <dbReference type="Rhea" id="RHEA-COMP:11604"/>
        <dbReference type="ChEBI" id="CHEBI:15378"/>
        <dbReference type="ChEBI" id="CHEBI:29999"/>
        <dbReference type="ChEBI" id="CHEBI:30616"/>
        <dbReference type="ChEBI" id="CHEBI:83421"/>
        <dbReference type="ChEBI" id="CHEBI:456216"/>
        <dbReference type="EC" id="2.7.11.1"/>
    </reaction>
</comment>
<dbReference type="SUPFAM" id="SSF56112">
    <property type="entry name" value="Protein kinase-like (PK-like)"/>
    <property type="match status" value="1"/>
</dbReference>
<evidence type="ECO:0000256" key="4">
    <source>
        <dbReference type="ARBA" id="ARBA00011370"/>
    </source>
</evidence>
<feature type="domain" description="PI3K/PI4K catalytic" evidence="19">
    <location>
        <begin position="2028"/>
        <end position="2334"/>
    </location>
</feature>
<dbReference type="InterPro" id="IPR011009">
    <property type="entry name" value="Kinase-like_dom_sf"/>
</dbReference>
<name>W1QER1_OGAPD</name>
<dbReference type="GeneID" id="25772805"/>
<evidence type="ECO:0000256" key="2">
    <source>
        <dbReference type="ARBA" id="ARBA00004574"/>
    </source>
</evidence>
<protein>
    <recommendedName>
        <fullName evidence="6 18">Serine/threonine-protein kinase Tel1</fullName>
        <ecNumber evidence="5 18">2.7.11.1</ecNumber>
    </recommendedName>
</protein>
<evidence type="ECO:0000256" key="3">
    <source>
        <dbReference type="ARBA" id="ARBA00010769"/>
    </source>
</evidence>
<dbReference type="InterPro" id="IPR038980">
    <property type="entry name" value="ATM_plant"/>
</dbReference>
<dbReference type="GO" id="GO:0006281">
    <property type="term" value="P:DNA repair"/>
    <property type="evidence" value="ECO:0007669"/>
    <property type="project" value="InterPro"/>
</dbReference>
<evidence type="ECO:0000256" key="17">
    <source>
        <dbReference type="ARBA" id="ARBA00048679"/>
    </source>
</evidence>
<dbReference type="EC" id="2.7.11.1" evidence="5 18"/>
<evidence type="ECO:0000256" key="5">
    <source>
        <dbReference type="ARBA" id="ARBA00012513"/>
    </source>
</evidence>
<dbReference type="RefSeq" id="XP_013935148.1">
    <property type="nucleotide sequence ID" value="XM_014079673.1"/>
</dbReference>
<dbReference type="PANTHER" id="PTHR37079">
    <property type="entry name" value="SERINE/THREONINE-PROTEIN KINASE ATM"/>
    <property type="match status" value="1"/>
</dbReference>
<comment type="subcellular location">
    <subcellularLocation>
        <location evidence="2 18">Chromosome</location>
        <location evidence="2 18">Telomere</location>
    </subcellularLocation>
    <subcellularLocation>
        <location evidence="1 18">Nucleus</location>
    </subcellularLocation>
</comment>
<keyword evidence="12 18" id="KW-0067">ATP-binding</keyword>
<dbReference type="PROSITE" id="PS00916">
    <property type="entry name" value="PI3_4_KINASE_2"/>
    <property type="match status" value="1"/>
</dbReference>
<dbReference type="GO" id="GO:0004674">
    <property type="term" value="F:protein serine/threonine kinase activity"/>
    <property type="evidence" value="ECO:0007669"/>
    <property type="project" value="UniProtKB-KW"/>
</dbReference>
<dbReference type="InterPro" id="IPR014009">
    <property type="entry name" value="PIK_FAT"/>
</dbReference>
<evidence type="ECO:0000256" key="9">
    <source>
        <dbReference type="ARBA" id="ARBA00022741"/>
    </source>
</evidence>
<dbReference type="Pfam" id="PF11640">
    <property type="entry name" value="TAN"/>
    <property type="match status" value="1"/>
</dbReference>
<evidence type="ECO:0000313" key="22">
    <source>
        <dbReference type="EMBL" id="ESW99476.1"/>
    </source>
</evidence>
<proteinExistence type="inferred from homology"/>
<keyword evidence="18" id="KW-0158">Chromosome</keyword>
<dbReference type="GO" id="GO:0006325">
    <property type="term" value="P:chromatin organization"/>
    <property type="evidence" value="ECO:0007669"/>
    <property type="project" value="UniProtKB-KW"/>
</dbReference>
<evidence type="ECO:0000256" key="16">
    <source>
        <dbReference type="ARBA" id="ARBA00047899"/>
    </source>
</evidence>
<evidence type="ECO:0000256" key="6">
    <source>
        <dbReference type="ARBA" id="ARBA00014619"/>
    </source>
</evidence>
<dbReference type="STRING" id="871575.W1QER1"/>
<reference evidence="22 23" key="1">
    <citation type="journal article" date="2013" name="BMC Genomics">
        <title>Genome sequence and analysis of methylotrophic yeast Hansenula polymorpha DL1.</title>
        <authorList>
            <person name="Ravin N.V."/>
            <person name="Eldarov M.A."/>
            <person name="Kadnikov V.V."/>
            <person name="Beletsky A.V."/>
            <person name="Schneider J."/>
            <person name="Mardanova E.S."/>
            <person name="Smekalova E.M."/>
            <person name="Zvereva M.I."/>
            <person name="Dontsova O.A."/>
            <person name="Mardanov A.V."/>
            <person name="Skryabin K.G."/>
        </authorList>
    </citation>
    <scope>NUCLEOTIDE SEQUENCE [LARGE SCALE GENOMIC DNA]</scope>
    <source>
        <strain evidence="23">ATCC 26012 / BCRC 20466 / JCM 22074 / NRRL Y-7560 / DL-1</strain>
    </source>
</reference>
<dbReference type="SMART" id="SM00146">
    <property type="entry name" value="PI3Kc"/>
    <property type="match status" value="1"/>
</dbReference>
<evidence type="ECO:0000256" key="7">
    <source>
        <dbReference type="ARBA" id="ARBA00022527"/>
    </source>
</evidence>
<keyword evidence="11 18" id="KW-0418">Kinase</keyword>
<keyword evidence="23" id="KW-1185">Reference proteome</keyword>
<evidence type="ECO:0000313" key="23">
    <source>
        <dbReference type="Proteomes" id="UP000008673"/>
    </source>
</evidence>
<dbReference type="EMBL" id="AEOI02000007">
    <property type="protein sequence ID" value="ESW99476.1"/>
    <property type="molecule type" value="Genomic_DNA"/>
</dbReference>
<evidence type="ECO:0000256" key="11">
    <source>
        <dbReference type="ARBA" id="ARBA00022777"/>
    </source>
</evidence>
<comment type="function">
    <text evidence="15 18">Serine/threonine protein kinase which activates checkpoint signaling upon genotoxic stresses such as ionizing radiation (IR), ultraviolet light (UV), or DNA replication stalling, thereby acting as a DNA damage sensor. Recognizes the substrate consensus sequence [ST]-Q. Phosphorylates histone H2A to form H2AS128ph (gamma-H2A) at sites of DNA damage, involved in the regulation of DNA damage response mechanism. Required for the control of telomere length and genome stability.</text>
</comment>
<dbReference type="Pfam" id="PF02260">
    <property type="entry name" value="FATC"/>
    <property type="match status" value="1"/>
</dbReference>
<dbReference type="Gene3D" id="3.30.1010.10">
    <property type="entry name" value="Phosphatidylinositol 3-kinase Catalytic Subunit, Chain A, domain 4"/>
    <property type="match status" value="1"/>
</dbReference>
<dbReference type="InterPro" id="IPR016024">
    <property type="entry name" value="ARM-type_fold"/>
</dbReference>
<keyword evidence="8 18" id="KW-0808">Transferase</keyword>
<dbReference type="PROSITE" id="PS50290">
    <property type="entry name" value="PI3_4_KINASE_3"/>
    <property type="match status" value="1"/>
</dbReference>
<dbReference type="GO" id="GO:0000781">
    <property type="term" value="C:chromosome, telomeric region"/>
    <property type="evidence" value="ECO:0007669"/>
    <property type="project" value="UniProtKB-SubCell"/>
</dbReference>
<dbReference type="eggNOG" id="KOG0892">
    <property type="taxonomic scope" value="Eukaryota"/>
</dbReference>
<dbReference type="InterPro" id="IPR036940">
    <property type="entry name" value="PI3/4_kinase_cat_sf"/>
</dbReference>
<evidence type="ECO:0000256" key="12">
    <source>
        <dbReference type="ARBA" id="ARBA00022840"/>
    </source>
</evidence>
<feature type="domain" description="FAT" evidence="20">
    <location>
        <begin position="1402"/>
        <end position="1933"/>
    </location>
</feature>
<accession>W1QER1</accession>
<dbReference type="Gene3D" id="1.10.1070.11">
    <property type="entry name" value="Phosphatidylinositol 3-/4-kinase, catalytic domain"/>
    <property type="match status" value="1"/>
</dbReference>
<dbReference type="InterPro" id="IPR003152">
    <property type="entry name" value="FATC_dom"/>
</dbReference>
<evidence type="ECO:0000256" key="18">
    <source>
        <dbReference type="RuleBase" id="RU365027"/>
    </source>
</evidence>
<dbReference type="InterPro" id="IPR044107">
    <property type="entry name" value="PIKKc_ATM"/>
</dbReference>
<dbReference type="InterPro" id="IPR021668">
    <property type="entry name" value="TAN"/>
</dbReference>
<evidence type="ECO:0000256" key="15">
    <source>
        <dbReference type="ARBA" id="ARBA00025079"/>
    </source>
</evidence>
<dbReference type="InterPro" id="IPR000403">
    <property type="entry name" value="PI3/4_kinase_cat_dom"/>
</dbReference>
<organism evidence="22 23">
    <name type="scientific">Ogataea parapolymorpha (strain ATCC 26012 / BCRC 20466 / JCM 22074 / NRRL Y-7560 / DL-1)</name>
    <name type="common">Yeast</name>
    <name type="synonym">Hansenula polymorpha</name>
    <dbReference type="NCBI Taxonomy" id="871575"/>
    <lineage>
        <taxon>Eukaryota</taxon>
        <taxon>Fungi</taxon>
        <taxon>Dikarya</taxon>
        <taxon>Ascomycota</taxon>
        <taxon>Saccharomycotina</taxon>
        <taxon>Pichiomycetes</taxon>
        <taxon>Pichiales</taxon>
        <taxon>Pichiaceae</taxon>
        <taxon>Ogataea</taxon>
    </lineage>
</organism>
<dbReference type="SMART" id="SM01342">
    <property type="entry name" value="TAN"/>
    <property type="match status" value="1"/>
</dbReference>
<keyword evidence="7 18" id="KW-0723">Serine/threonine-protein kinase</keyword>
<gene>
    <name evidence="22" type="ORF">HPODL_03365</name>
</gene>
<sequence>MRLFGIAESLVSSKVRERAEALNELEAADLGSAAVRDNADRLLRALSQSIALDAVPYLRADVSERGSGVLETRIGKTADIVRRLCQAISQPETVARLRYRQLSEMVDILLGHMVCGGGELRIFEPAALAMARALYSLVCVPNFKSHLKPENHEAIVRTVVDCLALASDTQQILVNALLQLLCEYVIPVNSSSMEMFLREQPYYKAMVSFCEGRCGAKMAETETAVFLVRLMRQVMADSRLVDTALAERAFWAGVRIVAGMRTVSMAATQLAVAEFIGAMGEFTHVFGTNEADIHCVLCFGVQICAARREMGAAVAPTLERYFAVAVPPSGVKKQRLSGVASQISLLLRRSSCLDFVAFLGDNIADLDRSVACAALDIVQEWLGIDRVLEKLAIHAEFLATQFLHVVQLHDASLSQDALRCLGALLLESDTAPEIDRVVKTSLELVRDPKLCREACVLFCAALRKKNIYSLLDRSTLLQLTMAIDIFDMNGPHSVCAESLQFWDAVLEFCQPAVDELRDYFPDNKRRLRSKVVDWVLHKGFRPATVDDARAMAGFLRQNADLGPKFVELETALRGWLREMRPSREAVCWALLLCELGVADEGCLAFEPAFVVNCAASLGVAPRFVFALEVQPLDKMLLMINSGQSQPEEMAALATQLSPTELLSVCETIAEKDIFIASPDMLVPLVTAHETKTAERTVVALCRLLEPHAGVWTGSDAFVHLCDIYEYLLQLDEKKLVCTRLAKFHVLRLCIRVYTETKKQEDLARIVRSFTESSCYVRLDVAPFLAGLLDFNFDMLATLLATFEPQRSAEAARVFCQFCAAVSARSTAARLACFCNLLDLCSFENVANLLPETLAELAQGCGGPRAFLEKYKLPIVKVWMGFGRSVLAFPSELFSLDTRQFLQLVGAEVVAICLAYGGSGLIARVAAILERSTCVLVCDAVSLAVALAWTKNGCREKIFAKLEQHCGNELERQKCLVLDRVVELSGSEFAQFDLQIEDGVAELFDMVAGPVNDELVHFLCMRALARLCAAPADEQAAQLGRFATLVQDCLKLRIPASLCKIYIPIVCRYNNALAAALADVGKDQYELWTPVLAQELQERNELSKWLYRNRDRFNGDGAEMGLLRTAIAVLAGRRCQLDADDVLAVLVARKDRSTVQLLSALMEQVDIPAVSACAPDIAARLYDVLETGVAHKLRTFIARCLARTYEQTGFNPATEKPEFDHRVFGHVTRSWMGLAWLLDAWRPRLASVPARFAYLCLCGVLREHDLEFSSEEPVWPLDAFVWRHLDTTPEISVDIENPGSWAVDTFRRDILLTLLPTQWGPVATALRSLVFHDQTAFSHVLLYLLDRDQTKIPVLSKMLHTVFSKPLDPCITKEFIEFVLLLRAATIRENKLCLRLYAQLDLEKVYKAAAPLAPRAALMLMEEHCTSGRGKDWRTEPEWLYNTYAALDEKDLFFGLPLRSSWDYGVDRLHWTDNTGGRLMFDNARYNELQEPRQLVASLFDTGYDRLSSLLGGQMATLSYEQLWKLGEWKLPTPVVSDKHTAMYSLLKDAQNVATERTAYLEARFGELARQFEVFRDFRRASEWVVTLATFEAVQKPRCDSWLAHTAPFEIAADLYQARTGLWSRDNENGCAVDLHRYAELCRGNGREQHATNAAVRLACLGERAGVGTDVWVLSQYNVAASFWTQHETSYALETLRTALTRVSINGELPRGLLLAKLVQWSHESRQETADRLMSEYVETEAWGQGQETQLAQMYHILAEFCDAQVRGGELDKQIEKLAAAVAQRQHDLAELQKYGSIVGRDEMRRKNARRAHQRLLVQQETEQEELAGAQRNKTRYLERAVEFYVRAAIANDSSVDRNVDRLCALWLAHTDVDVGAGLHEIEKHKFVPWLNQLTSRLASQTSRFQRTLQQLVFEICVRHPYDGMYLLQSLMLSGQESADEASVGRGEAARSVWSRLLASDAREYATKVEAMAMACVELANRKLHGAKHTDVGAWWVRALPGLQMPVPTVQRRETSQGYDPDQYVVQVAPTAKTAASGLSLPKIVKVVLASGETHRMILKGGSDDLRQDSIMEQVFEKVNVLLAQDSHARRRRLRVRTYKVVPLGPRSGAIEFVSNSASLDELLRGLHAGDKLRADRARARMKSAQEHSPARRVAVYMDICEQVQPCFRHFFFNNYTAPDGWFEARLVYSRGLATTSIVGHVLGLGDRHCNNILVDKVSAEPIHIDLGVAFDQGRAFPVPEIVPFRLTRDLVDGLGVAGTAGVFSRSCENVFGVLRANSTHISDILDVLKYDPLYSWTVSPVRVRRVQEEWGGDWDEAARRDVGSEASMAIEGVLRKLQARGLSEEAVVRELVREATDSRNLALMYAGWAPFL</sequence>
<evidence type="ECO:0000256" key="14">
    <source>
        <dbReference type="ARBA" id="ARBA00023242"/>
    </source>
</evidence>
<keyword evidence="18" id="KW-0156">Chromatin regulator</keyword>
<evidence type="ECO:0000256" key="8">
    <source>
        <dbReference type="ARBA" id="ARBA00022679"/>
    </source>
</evidence>
<keyword evidence="14 18" id="KW-0539">Nucleus</keyword>
<dbReference type="HOGENOM" id="CLU_229500_0_0_1"/>
<feature type="domain" description="FATC" evidence="21">
    <location>
        <begin position="2340"/>
        <end position="2372"/>
    </location>
</feature>
<evidence type="ECO:0000259" key="21">
    <source>
        <dbReference type="PROSITE" id="PS51190"/>
    </source>
</evidence>
<evidence type="ECO:0000256" key="1">
    <source>
        <dbReference type="ARBA" id="ARBA00004123"/>
    </source>
</evidence>
<keyword evidence="13 18" id="KW-0779">Telomere</keyword>
<keyword evidence="9 18" id="KW-0547">Nucleotide-binding</keyword>
<dbReference type="Proteomes" id="UP000008673">
    <property type="component" value="Unassembled WGS sequence"/>
</dbReference>
<dbReference type="Pfam" id="PF00454">
    <property type="entry name" value="PI3_PI4_kinase"/>
    <property type="match status" value="1"/>
</dbReference>
<dbReference type="PROSITE" id="PS51190">
    <property type="entry name" value="FATC"/>
    <property type="match status" value="1"/>
</dbReference>